<feature type="non-terminal residue" evidence="2">
    <location>
        <position position="1"/>
    </location>
</feature>
<dbReference type="EMBL" id="JACSQZ010000039">
    <property type="protein sequence ID" value="MBD7915640.1"/>
    <property type="molecule type" value="Genomic_DNA"/>
</dbReference>
<evidence type="ECO:0000313" key="2">
    <source>
        <dbReference type="EMBL" id="MBD7915640.1"/>
    </source>
</evidence>
<feature type="region of interest" description="Disordered" evidence="1">
    <location>
        <begin position="36"/>
        <end position="77"/>
    </location>
</feature>
<sequence>NDVVIEDTSSNETTDNNVVIEDTSSIEVTDNDVVIEDTSSNETTDNNVVIEDTSSNETTDNNVVIEDNSSNDATDNNIAIEDNSSNEAIDDGINIAQNTINCPEINEAPVLTASEGFNKNGIGDSVYEHLKNIGWTAVDSNTININDGRLQFKNMNGLNNIDSIITIRCDFAENDKYVLYLLKLMIGDKSISTATPSDSEIFSGVFDDKYYDNFENLVRRIANGTGTINYSNRSIRVQYDGNWDYTITLTFSNYKDDNAQTTPSINEDNSNIIYYEVPNE</sequence>
<organism evidence="2 3">
    <name type="scientific">Clostridium gallinarum</name>
    <dbReference type="NCBI Taxonomy" id="2762246"/>
    <lineage>
        <taxon>Bacteria</taxon>
        <taxon>Bacillati</taxon>
        <taxon>Bacillota</taxon>
        <taxon>Clostridia</taxon>
        <taxon>Eubacteriales</taxon>
        <taxon>Clostridiaceae</taxon>
        <taxon>Clostridium</taxon>
    </lineage>
</organism>
<evidence type="ECO:0000313" key="3">
    <source>
        <dbReference type="Proteomes" id="UP000640335"/>
    </source>
</evidence>
<accession>A0ABR8Q5G8</accession>
<protein>
    <submittedName>
        <fullName evidence="2">Uncharacterized protein</fullName>
    </submittedName>
</protein>
<dbReference type="Proteomes" id="UP000640335">
    <property type="component" value="Unassembled WGS sequence"/>
</dbReference>
<reference evidence="2 3" key="1">
    <citation type="submission" date="2020-08" db="EMBL/GenBank/DDBJ databases">
        <title>A Genomic Blueprint of the Chicken Gut Microbiome.</title>
        <authorList>
            <person name="Gilroy R."/>
            <person name="Ravi A."/>
            <person name="Getino M."/>
            <person name="Pursley I."/>
            <person name="Horton D.L."/>
            <person name="Alikhan N.-F."/>
            <person name="Baker D."/>
            <person name="Gharbi K."/>
            <person name="Hall N."/>
            <person name="Watson M."/>
            <person name="Adriaenssens E.M."/>
            <person name="Foster-Nyarko E."/>
            <person name="Jarju S."/>
            <person name="Secka A."/>
            <person name="Antonio M."/>
            <person name="Oren A."/>
            <person name="Chaudhuri R."/>
            <person name="La Ragione R.M."/>
            <person name="Hildebrand F."/>
            <person name="Pallen M.J."/>
        </authorList>
    </citation>
    <scope>NUCLEOTIDE SEQUENCE [LARGE SCALE GENOMIC DNA]</scope>
    <source>
        <strain evidence="2 3">Sa3CUN1</strain>
    </source>
</reference>
<evidence type="ECO:0000256" key="1">
    <source>
        <dbReference type="SAM" id="MobiDB-lite"/>
    </source>
</evidence>
<comment type="caution">
    <text evidence="2">The sequence shown here is derived from an EMBL/GenBank/DDBJ whole genome shotgun (WGS) entry which is preliminary data.</text>
</comment>
<gene>
    <name evidence="2" type="ORF">H9660_10840</name>
</gene>
<feature type="compositionally biased region" description="Polar residues" evidence="1">
    <location>
        <begin position="37"/>
        <end position="77"/>
    </location>
</feature>
<keyword evidence="3" id="KW-1185">Reference proteome</keyword>
<proteinExistence type="predicted"/>
<name>A0ABR8Q5G8_9CLOT</name>